<dbReference type="AlphaFoldDB" id="A0A170PDY9"/>
<gene>
    <name evidence="1" type="ORF">CFX0092_A0386</name>
</gene>
<evidence type="ECO:0000313" key="2">
    <source>
        <dbReference type="Proteomes" id="UP000215027"/>
    </source>
</evidence>
<reference evidence="1" key="1">
    <citation type="submission" date="2016-01" db="EMBL/GenBank/DDBJ databases">
        <authorList>
            <person name="Mcilroy J.S."/>
            <person name="Karst M S."/>
            <person name="Albertsen M."/>
        </authorList>
    </citation>
    <scope>NUCLEOTIDE SEQUENCE</scope>
    <source>
        <strain evidence="1">Cfx-K</strain>
    </source>
</reference>
<keyword evidence="2" id="KW-1185">Reference proteome</keyword>
<dbReference type="OrthoDB" id="164574at2"/>
<dbReference type="KEGG" id="pbf:CFX0092_A0386"/>
<sequence length="104" mass="11866">MRVVIDRDLCDANLAFCQRCSAAFIRYPEGIDRQCIRDVIDDGSDLLTIEMKTDGRQLVIELTDEERELASVEGWEALANFDPALFRSGAMDRWHEIRVLPAAH</sequence>
<dbReference type="Proteomes" id="UP000215027">
    <property type="component" value="Chromosome I"/>
</dbReference>
<accession>A0A170PDY9</accession>
<protein>
    <submittedName>
        <fullName evidence="1">Uncharacterized protein</fullName>
    </submittedName>
</protein>
<proteinExistence type="predicted"/>
<name>A0A170PDY9_9CHLR</name>
<evidence type="ECO:0000313" key="1">
    <source>
        <dbReference type="EMBL" id="CUS02267.2"/>
    </source>
</evidence>
<dbReference type="RefSeq" id="WP_095041903.1">
    <property type="nucleotide sequence ID" value="NZ_LN890655.1"/>
</dbReference>
<organism evidence="1 2">
    <name type="scientific">Candidatus Promineifilum breve</name>
    <dbReference type="NCBI Taxonomy" id="1806508"/>
    <lineage>
        <taxon>Bacteria</taxon>
        <taxon>Bacillati</taxon>
        <taxon>Chloroflexota</taxon>
        <taxon>Ardenticatenia</taxon>
        <taxon>Candidatus Promineifilales</taxon>
        <taxon>Candidatus Promineifilaceae</taxon>
        <taxon>Candidatus Promineifilum</taxon>
    </lineage>
</organism>
<dbReference type="EMBL" id="LN890655">
    <property type="protein sequence ID" value="CUS02267.2"/>
    <property type="molecule type" value="Genomic_DNA"/>
</dbReference>